<reference evidence="1" key="3">
    <citation type="submission" date="2025-09" db="UniProtKB">
        <authorList>
            <consortium name="Ensembl"/>
        </authorList>
    </citation>
    <scope>IDENTIFICATION</scope>
</reference>
<reference evidence="1" key="1">
    <citation type="submission" date="2020-11" db="EMBL/GenBank/DDBJ databases">
        <authorList>
            <person name="Davenport K.M."/>
            <person name="Bickhart D.M."/>
            <person name="Smith T.P.L."/>
            <person name="Murdoch B.M."/>
            <person name="Rosen B.D."/>
        </authorList>
    </citation>
    <scope>NUCLEOTIDE SEQUENCE [LARGE SCALE GENOMIC DNA]</scope>
    <source>
        <strain evidence="1">OAR_USU_Benz2616</strain>
    </source>
</reference>
<dbReference type="Ensembl" id="ENSOART00020060706.1">
    <property type="protein sequence ID" value="ENSOARP00020048619.1"/>
    <property type="gene ID" value="ENSOARG00020025337.2"/>
</dbReference>
<reference evidence="1" key="2">
    <citation type="submission" date="2025-08" db="UniProtKB">
        <authorList>
            <consortium name="Ensembl"/>
        </authorList>
    </citation>
    <scope>IDENTIFICATION</scope>
</reference>
<accession>A0AC11DUN2</accession>
<name>A0AC11DUN2_SHEEP</name>
<organism evidence="1">
    <name type="scientific">Ovis aries</name>
    <name type="common">Sheep</name>
    <dbReference type="NCBI Taxonomy" id="9940"/>
    <lineage>
        <taxon>Eukaryota</taxon>
        <taxon>Metazoa</taxon>
        <taxon>Chordata</taxon>
        <taxon>Craniata</taxon>
        <taxon>Vertebrata</taxon>
        <taxon>Euteleostomi</taxon>
        <taxon>Mammalia</taxon>
        <taxon>Eutheria</taxon>
        <taxon>Laurasiatheria</taxon>
        <taxon>Artiodactyla</taxon>
        <taxon>Ruminantia</taxon>
        <taxon>Pecora</taxon>
        <taxon>Bovidae</taxon>
        <taxon>Caprinae</taxon>
        <taxon>Ovis</taxon>
    </lineage>
</organism>
<gene>
    <name evidence="1" type="primary">RSF1</name>
</gene>
<evidence type="ECO:0000313" key="1">
    <source>
        <dbReference type="Ensembl" id="ENSOARP00020048619.1"/>
    </source>
</evidence>
<proteinExistence type="predicted"/>
<sequence>MSVGHCPQSPASRASSPASLPRSPCFHSPCHTRQWQARSGRSGKRAESESHGAPLFPPSDWVLDCSEPPLYCGIAAPCLRRPDPQGRPLASASCRLKGCPAVPRHPNSPYPPIASSSSILQFKMAAAAAAAAAMAPPGCPGSCPNFAVVCSFLERYGPLLDLPELPFPELERVLQAPPPDVGNGEVPKELVELHLKLMRKIGKSVTADRWEKYLIKICQEFNSTWAWEMEKKGYLEMSVECKLALLKYLCECQFDDNLKFKNIINEEDADTMRLQPIGRDKDGLMYWYQLDQDHNVRMYIEEQDDQDGSSWKCIVRNRNELAETLALLKAQIDPVLLKNSSQQDSSSRESPSLEEEETKKEEETTKQEEQKGSAKTKSEERPIDSEKCSTPSPLEGTTVKIEKESEKELGKLPVIVKLEKSVPESEEKKIIKEESDSFKENVKPVKVEMKECKADPRDIKGSVEKLEPERLDFVGNVKSSQEITEKSTEETEKLKNDQQAKIPLKKREIKLSDDFDSPIKGPLCKSVTPTKEFLKDEIKQEEETCKRISTITALGHEGKQLVNGEVSDEKVTPHFKTEQMETKFYDTKEDSCSPSKDRSVIMEGNGAESVNSVIASVKIGDLEKEVVPLGKDTDNSVSVLETQSQKEHIEETGPSEMETSLETAEIAKDLSLKTALSTTESYSMRVEEKSPKSKKDKRPPVLECLEKSKKTFLDKDTQRLSPIPEEVPKTTVESLKAGSPEVAETYPSSNVTVHCEKLASEVEYQNTSSLEGQSLEKVDPEILKVDSESTKVEIDNLDNAQTSGTGDPSETKGSMQKSKLKYKLIPEEENTASENTEITSERQKEGIKLTIRISSRKKKSDSPPKIVEPETKQEKTEKEEEKTNVGRTLRRSPRISRPTAKVAEIRDQKADKKRGEEDEVEEESAALQKTDKKENLKKAEKDTNSKVTKVKPKGKVRWTGSRTRGRWKYSSNDESEGSDSEKSSAASEAEEEKESEEAILADDDEPCKKCGLPNHPELILLCDSCDSGYHTACLRPPLMIIPDGEWFCPPCQHKLLCEKLEEQLQDLDVALKKKERAERRKERLVYVGISIENIIPPQEPDFSEDHEEKKKDSKKSKANLLERRSTRTRKCISYRFDEFDEAIDEAIEDDIKEADGGGVGRGKDISTITGHRGKDISTILDEERKENKRPQRAAAARRKKRRRLNDLDSDSNLDEEESEDEFKISDGSQDEFVVSDENPDESEEDPPSNDDSDTDFCSRRLRRHPSRPMRQSRRLRRKTPKRKCSDDDEEEESEENSRDSESDFSDDFSDDFVETRRRRSRRNQKRQINYKEDSESDGSQKSLRRGKEIRRVHKRRLSSSDSEESYMSKNSEDDELAKESKRSVRKRGRSTDEYSEADEEEGEGKPSRKRLHRIETDEEESCDNAHGDADQPAHDRQPRVLPSEQDSTKKPYRIDSDEEEDFENVGKVGSPLDYSLVDLPSTNGQSPGKAIENLIGKPAEKPQTTKDSSTASASLAPNGTSGGQEAGAPEEDEDELLRVTDLVDYVCNSEQL</sequence>
<protein>
    <submittedName>
        <fullName evidence="1">Remodeling and spacing factor 1</fullName>
    </submittedName>
</protein>